<protein>
    <recommendedName>
        <fullName evidence="3">Rhodanese domain-containing protein</fullName>
    </recommendedName>
</protein>
<accession>A0A0B1TIV7</accession>
<dbReference type="GO" id="GO:0005739">
    <property type="term" value="C:mitochondrion"/>
    <property type="evidence" value="ECO:0007669"/>
    <property type="project" value="TreeGrafter"/>
</dbReference>
<dbReference type="Gene3D" id="3.40.250.10">
    <property type="entry name" value="Rhodanese-like domain"/>
    <property type="match status" value="2"/>
</dbReference>
<dbReference type="Proteomes" id="UP000053660">
    <property type="component" value="Unassembled WGS sequence"/>
</dbReference>
<sequence>MIYAMKVAWLLKSYGHDKLSVINGGFEEWKKKGYEISKDDVKLKPGNWSASDNISKYNITFEQLEEDHGDRKYIEWMDDLNLLDARIRDQFDGTGPTSLNKDVTGTHISGFKNLPAAELVKDGLLKNSDELQNWLFDNGFTPDKPTVVLCNAGVQAAMLAYVINTVFPHNPIQLYNVSTCRKYQVLIGREGRPAP</sequence>
<reference evidence="4 5" key="1">
    <citation type="submission" date="2014-03" db="EMBL/GenBank/DDBJ databases">
        <title>Draft genome of the hookworm Oesophagostomum dentatum.</title>
        <authorList>
            <person name="Mitreva M."/>
        </authorList>
    </citation>
    <scope>NUCLEOTIDE SEQUENCE [LARGE SCALE GENOMIC DNA]</scope>
    <source>
        <strain evidence="4 5">OD-Hann</strain>
    </source>
</reference>
<evidence type="ECO:0000313" key="4">
    <source>
        <dbReference type="EMBL" id="KHJ97493.1"/>
    </source>
</evidence>
<name>A0A0B1TIV7_OESDE</name>
<dbReference type="InterPro" id="IPR045078">
    <property type="entry name" value="TST/MPST-like"/>
</dbReference>
<proteinExistence type="predicted"/>
<dbReference type="OrthoDB" id="270167at2759"/>
<dbReference type="PROSITE" id="PS50206">
    <property type="entry name" value="RHODANESE_3"/>
    <property type="match status" value="2"/>
</dbReference>
<dbReference type="PANTHER" id="PTHR11364:SF7">
    <property type="entry name" value="THIOSULFATE SULFURTRANSFERASE MPST-1-RELATED"/>
    <property type="match status" value="1"/>
</dbReference>
<dbReference type="InterPro" id="IPR001763">
    <property type="entry name" value="Rhodanese-like_dom"/>
</dbReference>
<evidence type="ECO:0000259" key="3">
    <source>
        <dbReference type="PROSITE" id="PS50206"/>
    </source>
</evidence>
<feature type="domain" description="Rhodanese" evidence="3">
    <location>
        <begin position="2"/>
        <end position="38"/>
    </location>
</feature>
<dbReference type="InterPro" id="IPR036873">
    <property type="entry name" value="Rhodanese-like_dom_sf"/>
</dbReference>
<evidence type="ECO:0000313" key="5">
    <source>
        <dbReference type="Proteomes" id="UP000053660"/>
    </source>
</evidence>
<dbReference type="AlphaFoldDB" id="A0A0B1TIV7"/>
<keyword evidence="5" id="KW-1185">Reference proteome</keyword>
<feature type="domain" description="Rhodanese" evidence="3">
    <location>
        <begin position="78"/>
        <end position="162"/>
    </location>
</feature>
<evidence type="ECO:0000256" key="2">
    <source>
        <dbReference type="ARBA" id="ARBA00022737"/>
    </source>
</evidence>
<organism evidence="4 5">
    <name type="scientific">Oesophagostomum dentatum</name>
    <name type="common">Nodular worm</name>
    <dbReference type="NCBI Taxonomy" id="61180"/>
    <lineage>
        <taxon>Eukaryota</taxon>
        <taxon>Metazoa</taxon>
        <taxon>Ecdysozoa</taxon>
        <taxon>Nematoda</taxon>
        <taxon>Chromadorea</taxon>
        <taxon>Rhabditida</taxon>
        <taxon>Rhabditina</taxon>
        <taxon>Rhabditomorpha</taxon>
        <taxon>Strongyloidea</taxon>
        <taxon>Strongylidae</taxon>
        <taxon>Oesophagostomum</taxon>
    </lineage>
</organism>
<dbReference type="PANTHER" id="PTHR11364">
    <property type="entry name" value="THIOSULFATE SULFERTANSFERASE"/>
    <property type="match status" value="1"/>
</dbReference>
<dbReference type="GO" id="GO:0004792">
    <property type="term" value="F:thiosulfate-cyanide sulfurtransferase activity"/>
    <property type="evidence" value="ECO:0007669"/>
    <property type="project" value="TreeGrafter"/>
</dbReference>
<evidence type="ECO:0000256" key="1">
    <source>
        <dbReference type="ARBA" id="ARBA00022679"/>
    </source>
</evidence>
<dbReference type="SUPFAM" id="SSF52821">
    <property type="entry name" value="Rhodanese/Cell cycle control phosphatase"/>
    <property type="match status" value="2"/>
</dbReference>
<keyword evidence="1" id="KW-0808">Transferase</keyword>
<gene>
    <name evidence="4" type="ORF">OESDEN_02523</name>
</gene>
<dbReference type="EMBL" id="KN549446">
    <property type="protein sequence ID" value="KHJ97493.1"/>
    <property type="molecule type" value="Genomic_DNA"/>
</dbReference>
<keyword evidence="2" id="KW-0677">Repeat</keyword>